<dbReference type="InterPro" id="IPR001638">
    <property type="entry name" value="Solute-binding_3/MltF_N"/>
</dbReference>
<dbReference type="PANTHER" id="PTHR35936:SF17">
    <property type="entry name" value="ARGININE-BINDING EXTRACELLULAR PROTEIN ARTP"/>
    <property type="match status" value="1"/>
</dbReference>
<keyword evidence="1 2" id="KW-0732">Signal</keyword>
<proteinExistence type="predicted"/>
<feature type="signal peptide" evidence="2">
    <location>
        <begin position="1"/>
        <end position="22"/>
    </location>
</feature>
<name>A0ABN6D3U0_9BURK</name>
<organism evidence="4 5">
    <name type="scientific">Rhodoferax lithotrophicus</name>
    <dbReference type="NCBI Taxonomy" id="2798804"/>
    <lineage>
        <taxon>Bacteria</taxon>
        <taxon>Pseudomonadati</taxon>
        <taxon>Pseudomonadota</taxon>
        <taxon>Betaproteobacteria</taxon>
        <taxon>Burkholderiales</taxon>
        <taxon>Comamonadaceae</taxon>
        <taxon>Rhodoferax</taxon>
    </lineage>
</organism>
<dbReference type="SMART" id="SM00062">
    <property type="entry name" value="PBPb"/>
    <property type="match status" value="1"/>
</dbReference>
<dbReference type="RefSeq" id="WP_223910462.1">
    <property type="nucleotide sequence ID" value="NZ_AP024238.1"/>
</dbReference>
<evidence type="ECO:0000313" key="4">
    <source>
        <dbReference type="EMBL" id="BCO26654.1"/>
    </source>
</evidence>
<feature type="domain" description="Solute-binding protein family 3/N-terminal" evidence="3">
    <location>
        <begin position="25"/>
        <end position="255"/>
    </location>
</feature>
<dbReference type="Proteomes" id="UP000824366">
    <property type="component" value="Chromosome"/>
</dbReference>
<sequence>MKRSLLKSIAAASLLLAFNAYAEPTVKIGTITDYAPFEYKDASGKLQGMEIELGNAMCKIMKVKCEYVTMDFDALIPALKAKKIDAVLAQMSITDERKKVVDFTDLFTLAPVQYVTKVGAGITENPATLKGKVVGVQSGTTHESYMNTRLPKSKSGIDMKIYQSMDQAWLDLESGRVNAVLADTTVAYDWIVKTGKSKGFDYAGKPLVDNAIFGEGTGIAIRKGDPLKASFNKAIKTVLTDGTFAAENKKVFPFTIAPNAAK</sequence>
<evidence type="ECO:0000256" key="2">
    <source>
        <dbReference type="SAM" id="SignalP"/>
    </source>
</evidence>
<keyword evidence="5" id="KW-1185">Reference proteome</keyword>
<dbReference type="Pfam" id="PF00497">
    <property type="entry name" value="SBP_bac_3"/>
    <property type="match status" value="1"/>
</dbReference>
<dbReference type="CDD" id="cd01001">
    <property type="entry name" value="PBP2_HisJ_LAO_like"/>
    <property type="match status" value="1"/>
</dbReference>
<evidence type="ECO:0000256" key="1">
    <source>
        <dbReference type="ARBA" id="ARBA00022729"/>
    </source>
</evidence>
<gene>
    <name evidence="4" type="ORF">MIZ03_1537</name>
</gene>
<accession>A0ABN6D3U0</accession>
<dbReference type="EMBL" id="AP024238">
    <property type="protein sequence ID" value="BCO26654.1"/>
    <property type="molecule type" value="Genomic_DNA"/>
</dbReference>
<protein>
    <submittedName>
        <fullName evidence="4">Lysine/arginine/ornithine-binding periplasmic protein</fullName>
    </submittedName>
</protein>
<dbReference type="PANTHER" id="PTHR35936">
    <property type="entry name" value="MEMBRANE-BOUND LYTIC MUREIN TRANSGLYCOSYLASE F"/>
    <property type="match status" value="1"/>
</dbReference>
<evidence type="ECO:0000259" key="3">
    <source>
        <dbReference type="SMART" id="SM00062"/>
    </source>
</evidence>
<dbReference type="SUPFAM" id="SSF53850">
    <property type="entry name" value="Periplasmic binding protein-like II"/>
    <property type="match status" value="1"/>
</dbReference>
<reference evidence="4 5" key="1">
    <citation type="journal article" date="2021" name="Microbiol. Spectr.">
        <title>A Single Bacterium Capable of Oxidation and Reduction of Iron at Circumneutral pH.</title>
        <authorList>
            <person name="Kato S."/>
            <person name="Ohkuma M."/>
        </authorList>
    </citation>
    <scope>NUCLEOTIDE SEQUENCE [LARGE SCALE GENOMIC DNA]</scope>
    <source>
        <strain evidence="4 5">MIZ03</strain>
    </source>
</reference>
<feature type="chain" id="PRO_5047357187" evidence="2">
    <location>
        <begin position="23"/>
        <end position="262"/>
    </location>
</feature>
<evidence type="ECO:0000313" key="5">
    <source>
        <dbReference type="Proteomes" id="UP000824366"/>
    </source>
</evidence>
<dbReference type="Gene3D" id="3.40.190.10">
    <property type="entry name" value="Periplasmic binding protein-like II"/>
    <property type="match status" value="2"/>
</dbReference>